<keyword evidence="1" id="KW-0853">WD repeat</keyword>
<evidence type="ECO:0000313" key="5">
    <source>
        <dbReference type="EMBL" id="KAJ3451775.1"/>
    </source>
</evidence>
<feature type="region of interest" description="Disordered" evidence="4">
    <location>
        <begin position="385"/>
        <end position="409"/>
    </location>
</feature>
<dbReference type="PANTHER" id="PTHR11227">
    <property type="entry name" value="WD-REPEAT PROTEIN INTERACTING WITH PHOSPHOINOSIDES WIPI -RELATED"/>
    <property type="match status" value="1"/>
</dbReference>
<organism evidence="5 6">
    <name type="scientific">Anaeramoeba flamelloides</name>
    <dbReference type="NCBI Taxonomy" id="1746091"/>
    <lineage>
        <taxon>Eukaryota</taxon>
        <taxon>Metamonada</taxon>
        <taxon>Anaeramoebidae</taxon>
        <taxon>Anaeramoeba</taxon>
    </lineage>
</organism>
<dbReference type="Gene3D" id="2.130.10.10">
    <property type="entry name" value="YVTN repeat-like/Quinoprotein amine dehydrogenase"/>
    <property type="match status" value="1"/>
</dbReference>
<accession>A0AAV8ADN8</accession>
<comment type="caution">
    <text evidence="5">The sequence shown here is derived from an EMBL/GenBank/DDBJ whole genome shotgun (WGS) entry which is preliminary data.</text>
</comment>
<dbReference type="InterPro" id="IPR015943">
    <property type="entry name" value="WD40/YVTN_repeat-like_dom_sf"/>
</dbReference>
<dbReference type="InterPro" id="IPR036322">
    <property type="entry name" value="WD40_repeat_dom_sf"/>
</dbReference>
<proteinExistence type="inferred from homology"/>
<feature type="compositionally biased region" description="Low complexity" evidence="4">
    <location>
        <begin position="388"/>
        <end position="404"/>
    </location>
</feature>
<reference evidence="5" key="1">
    <citation type="submission" date="2022-08" db="EMBL/GenBank/DDBJ databases">
        <title>Novel sulphate-reducing endosymbionts in the free-living metamonad Anaeramoeba.</title>
        <authorList>
            <person name="Jerlstrom-Hultqvist J."/>
            <person name="Cepicka I."/>
            <person name="Gallot-Lavallee L."/>
            <person name="Salas-Leiva D."/>
            <person name="Curtis B.A."/>
            <person name="Zahonova K."/>
            <person name="Pipaliya S."/>
            <person name="Dacks J."/>
            <person name="Roger A.J."/>
        </authorList>
    </citation>
    <scope>NUCLEOTIDE SEQUENCE</scope>
    <source>
        <strain evidence="5">Busselton2</strain>
    </source>
</reference>
<dbReference type="Proteomes" id="UP001146793">
    <property type="component" value="Unassembled WGS sequence"/>
</dbReference>
<dbReference type="EMBL" id="JANTQA010000008">
    <property type="protein sequence ID" value="KAJ3451775.1"/>
    <property type="molecule type" value="Genomic_DNA"/>
</dbReference>
<evidence type="ECO:0000256" key="2">
    <source>
        <dbReference type="ARBA" id="ARBA00022737"/>
    </source>
</evidence>
<protein>
    <submittedName>
        <fullName evidence="5">Autophagy-related 18a isoform e</fullName>
    </submittedName>
</protein>
<gene>
    <name evidence="5" type="ORF">M0812_03529</name>
</gene>
<name>A0AAV8ADN8_9EUKA</name>
<evidence type="ECO:0000313" key="6">
    <source>
        <dbReference type="Proteomes" id="UP001146793"/>
    </source>
</evidence>
<dbReference type="SUPFAM" id="SSF50978">
    <property type="entry name" value="WD40 repeat-like"/>
    <property type="match status" value="1"/>
</dbReference>
<keyword evidence="2" id="KW-0677">Repeat</keyword>
<comment type="similarity">
    <text evidence="3">Belongs to the WD repeat PROPPIN family.</text>
</comment>
<evidence type="ECO:0000256" key="3">
    <source>
        <dbReference type="ARBA" id="ARBA00025740"/>
    </source>
</evidence>
<evidence type="ECO:0000256" key="4">
    <source>
        <dbReference type="SAM" id="MobiDB-lite"/>
    </source>
</evidence>
<sequence length="434" mass="49722">MNNSLLKVNCFEITSCGKYFIVSLSDGFKVFKYETDFSLLLSRRFESTGIGLVSLFQTSSLFVLVGDGNNQKKFPQNKVFLWEEIKLKSISEFELENKIIDTKLTSTGLLILTKSKLHFVKFGSLRSDQLFKVKIQKGMRKRNIIDFVEFSNKTKYLAFPSTKPGSVSIVNVVTNKGICELQYNDDNYQFIKFSHDGTLIGIISGDGSNVRLFGVQSKRKKKQKVNFQEFKNALNNEKIISMAIHKNNKFLATTSNLGYFQIFKILIDPNSASIIPTDKPIEPMIKIKLQISNSICEFKENSEIMIVSNNCTAYLVKFDPKKHYIISVNEYNYLKGTNKLLSQIKDLVLLDDMDENQNQNEIEKTHENKSQNMNEKIENDKQIEKVNDNNNSDGDSDISININNKPDTLNNQIENQNIEKKNNQDDLKSIKIEN</sequence>
<dbReference type="AlphaFoldDB" id="A0AAV8ADN8"/>
<evidence type="ECO:0000256" key="1">
    <source>
        <dbReference type="ARBA" id="ARBA00022574"/>
    </source>
</evidence>
<dbReference type="InterPro" id="IPR048720">
    <property type="entry name" value="PROPPIN"/>
</dbReference>